<organism evidence="1 2">
    <name type="scientific">Riccia fluitans</name>
    <dbReference type="NCBI Taxonomy" id="41844"/>
    <lineage>
        <taxon>Eukaryota</taxon>
        <taxon>Viridiplantae</taxon>
        <taxon>Streptophyta</taxon>
        <taxon>Embryophyta</taxon>
        <taxon>Marchantiophyta</taxon>
        <taxon>Marchantiopsida</taxon>
        <taxon>Marchantiidae</taxon>
        <taxon>Marchantiales</taxon>
        <taxon>Ricciaceae</taxon>
        <taxon>Riccia</taxon>
    </lineage>
</organism>
<reference evidence="1 2" key="1">
    <citation type="submission" date="2024-09" db="EMBL/GenBank/DDBJ databases">
        <title>Chromosome-scale assembly of Riccia fluitans.</title>
        <authorList>
            <person name="Paukszto L."/>
            <person name="Sawicki J."/>
            <person name="Karawczyk K."/>
            <person name="Piernik-Szablinska J."/>
            <person name="Szczecinska M."/>
            <person name="Mazdziarz M."/>
        </authorList>
    </citation>
    <scope>NUCLEOTIDE SEQUENCE [LARGE SCALE GENOMIC DNA]</scope>
    <source>
        <strain evidence="1">Rf_01</strain>
        <tissue evidence="1">Aerial parts of the thallus</tissue>
    </source>
</reference>
<protein>
    <recommendedName>
        <fullName evidence="3">Death domain-containing protein</fullName>
    </recommendedName>
</protein>
<dbReference type="Proteomes" id="UP001605036">
    <property type="component" value="Unassembled WGS sequence"/>
</dbReference>
<accession>A0ABD1Y2C5</accession>
<proteinExistence type="predicted"/>
<evidence type="ECO:0008006" key="3">
    <source>
        <dbReference type="Google" id="ProtNLM"/>
    </source>
</evidence>
<dbReference type="AlphaFoldDB" id="A0ABD1Y2C5"/>
<sequence>MYDFLTPFCPADNITLDEYSDQSIDVHQAVDPSLLVAGQGGSIQVNEVDVVVQNSKDRNIKVAAHKQFYLERGFALECLEDGFLEEKSTYVEEEQIPMWEDIYKEALEQLEEKAQLLGLTHHERQKMIDIFKSWINHDDNPKLVPLVDRLDEVNSDPNVELRPLDELQDNYQSPPMDDETIRGRCQQLKGWS</sequence>
<gene>
    <name evidence="1" type="ORF">R1flu_001097</name>
</gene>
<evidence type="ECO:0000313" key="1">
    <source>
        <dbReference type="EMBL" id="KAL2620892.1"/>
    </source>
</evidence>
<dbReference type="EMBL" id="JBHFFA010000006">
    <property type="protein sequence ID" value="KAL2620892.1"/>
    <property type="molecule type" value="Genomic_DNA"/>
</dbReference>
<evidence type="ECO:0000313" key="2">
    <source>
        <dbReference type="Proteomes" id="UP001605036"/>
    </source>
</evidence>
<name>A0ABD1Y2C5_9MARC</name>
<comment type="caution">
    <text evidence="1">The sequence shown here is derived from an EMBL/GenBank/DDBJ whole genome shotgun (WGS) entry which is preliminary data.</text>
</comment>
<keyword evidence="2" id="KW-1185">Reference proteome</keyword>